<gene>
    <name evidence="1" type="ORF">O3303_20590</name>
</gene>
<keyword evidence="2" id="KW-1185">Reference proteome</keyword>
<dbReference type="EMBL" id="CP114768">
    <property type="protein sequence ID" value="WBA43966.1"/>
    <property type="molecule type" value="Genomic_DNA"/>
</dbReference>
<dbReference type="Proteomes" id="UP001211005">
    <property type="component" value="Plasmid unnamed1"/>
</dbReference>
<keyword evidence="1" id="KW-0614">Plasmid</keyword>
<reference evidence="1 2" key="1">
    <citation type="submission" date="2022-12" db="EMBL/GenBank/DDBJ databases">
        <title>Hymenobacter canadensis sp. nov. isolated from lake water of the Cambridge Bay, Canada.</title>
        <authorList>
            <person name="Kim W.H."/>
            <person name="Lee Y.M."/>
        </authorList>
    </citation>
    <scope>NUCLEOTIDE SEQUENCE [LARGE SCALE GENOMIC DNA]</scope>
    <source>
        <strain evidence="1 2">PAMC 29467</strain>
        <plasmid evidence="1 2">unnamed1</plasmid>
    </source>
</reference>
<organism evidence="1 2">
    <name type="scientific">Hymenobacter canadensis</name>
    <dbReference type="NCBI Taxonomy" id="2999067"/>
    <lineage>
        <taxon>Bacteria</taxon>
        <taxon>Pseudomonadati</taxon>
        <taxon>Bacteroidota</taxon>
        <taxon>Cytophagia</taxon>
        <taxon>Cytophagales</taxon>
        <taxon>Hymenobacteraceae</taxon>
        <taxon>Hymenobacter</taxon>
    </lineage>
</organism>
<name>A0ABY7LWQ1_9BACT</name>
<evidence type="ECO:0000313" key="2">
    <source>
        <dbReference type="Proteomes" id="UP001211005"/>
    </source>
</evidence>
<accession>A0ABY7LWQ1</accession>
<geneLocation type="plasmid" evidence="1 2">
    <name>unnamed1</name>
</geneLocation>
<proteinExistence type="predicted"/>
<protein>
    <submittedName>
        <fullName evidence="1">Uncharacterized protein</fullName>
    </submittedName>
</protein>
<sequence>MGKDSLGWELTGGAVHALARSLATSPALDRWPGSRQFARRKYLAYAGNAYATYSDGAGGAYRYV</sequence>
<evidence type="ECO:0000313" key="1">
    <source>
        <dbReference type="EMBL" id="WBA43966.1"/>
    </source>
</evidence>
<dbReference type="RefSeq" id="WP_269562000.1">
    <property type="nucleotide sequence ID" value="NZ_CP114768.1"/>
</dbReference>